<dbReference type="Proteomes" id="UP001521150">
    <property type="component" value="Unassembled WGS sequence"/>
</dbReference>
<keyword evidence="3" id="KW-1185">Reference proteome</keyword>
<dbReference type="RefSeq" id="WP_233729834.1">
    <property type="nucleotide sequence ID" value="NZ_JAJVCN010000003.1"/>
</dbReference>
<sequence length="201" mass="22298">MTTTEYLKRYLQDARTSVVSSLDGLSERDIRRPLVPSGTNLLGLVKHLIGIEFGYLGDSVGRPAPVKLPWDEDGSVWQDGDMWAKPDESRDYLVGLYRQAWAHSDESIASLPLETKAEVDWWAEEKRHTTFGHLLVRVVAETAQHAGHCDIVRELIDGRAGGGSDPAFYQTVLRASEEASDRDRPLGPSLDPTRSSTHESG</sequence>
<dbReference type="InterPro" id="IPR007061">
    <property type="entry name" value="MST-like"/>
</dbReference>
<proteinExistence type="predicted"/>
<gene>
    <name evidence="2" type="ORF">LWC34_36735</name>
</gene>
<organism evidence="2 3">
    <name type="scientific">Kibdelosporangium philippinense</name>
    <dbReference type="NCBI Taxonomy" id="211113"/>
    <lineage>
        <taxon>Bacteria</taxon>
        <taxon>Bacillati</taxon>
        <taxon>Actinomycetota</taxon>
        <taxon>Actinomycetes</taxon>
        <taxon>Pseudonocardiales</taxon>
        <taxon>Pseudonocardiaceae</taxon>
        <taxon>Kibdelosporangium</taxon>
    </lineage>
</organism>
<protein>
    <submittedName>
        <fullName evidence="2">DinB family protein</fullName>
    </submittedName>
</protein>
<dbReference type="EMBL" id="JAJVCN010000003">
    <property type="protein sequence ID" value="MCE7008320.1"/>
    <property type="molecule type" value="Genomic_DNA"/>
</dbReference>
<dbReference type="Pfam" id="PF04978">
    <property type="entry name" value="MST"/>
    <property type="match status" value="1"/>
</dbReference>
<accession>A0ABS8ZMZ2</accession>
<evidence type="ECO:0000313" key="2">
    <source>
        <dbReference type="EMBL" id="MCE7008320.1"/>
    </source>
</evidence>
<feature type="region of interest" description="Disordered" evidence="1">
    <location>
        <begin position="175"/>
        <end position="201"/>
    </location>
</feature>
<dbReference type="InterPro" id="IPR034660">
    <property type="entry name" value="DinB/YfiT-like"/>
</dbReference>
<comment type="caution">
    <text evidence="2">The sequence shown here is derived from an EMBL/GenBank/DDBJ whole genome shotgun (WGS) entry which is preliminary data.</text>
</comment>
<dbReference type="SUPFAM" id="SSF109854">
    <property type="entry name" value="DinB/YfiT-like putative metalloenzymes"/>
    <property type="match status" value="1"/>
</dbReference>
<evidence type="ECO:0000256" key="1">
    <source>
        <dbReference type="SAM" id="MobiDB-lite"/>
    </source>
</evidence>
<dbReference type="Gene3D" id="1.20.120.450">
    <property type="entry name" value="dinb family like domain"/>
    <property type="match status" value="1"/>
</dbReference>
<name>A0ABS8ZMZ2_9PSEU</name>
<feature type="compositionally biased region" description="Basic and acidic residues" evidence="1">
    <location>
        <begin position="175"/>
        <end position="185"/>
    </location>
</feature>
<reference evidence="2 3" key="1">
    <citation type="submission" date="2021-12" db="EMBL/GenBank/DDBJ databases">
        <title>Genome sequence of Kibdelosporangium philippinense ATCC 49844.</title>
        <authorList>
            <person name="Fedorov E.A."/>
            <person name="Omeragic M."/>
            <person name="Shalygina K.F."/>
            <person name="Maclea K.S."/>
        </authorList>
    </citation>
    <scope>NUCLEOTIDE SEQUENCE [LARGE SCALE GENOMIC DNA]</scope>
    <source>
        <strain evidence="2 3">ATCC 49844</strain>
    </source>
</reference>
<evidence type="ECO:0000313" key="3">
    <source>
        <dbReference type="Proteomes" id="UP001521150"/>
    </source>
</evidence>